<evidence type="ECO:0000256" key="4">
    <source>
        <dbReference type="ARBA" id="ARBA00022692"/>
    </source>
</evidence>
<keyword evidence="4 7" id="KW-0812">Transmembrane</keyword>
<feature type="transmembrane region" description="Helical" evidence="7">
    <location>
        <begin position="122"/>
        <end position="140"/>
    </location>
</feature>
<evidence type="ECO:0000313" key="10">
    <source>
        <dbReference type="Proteomes" id="UP000256661"/>
    </source>
</evidence>
<evidence type="ECO:0000256" key="2">
    <source>
        <dbReference type="ARBA" id="ARBA00006464"/>
    </source>
</evidence>
<evidence type="ECO:0000256" key="1">
    <source>
        <dbReference type="ARBA" id="ARBA00004141"/>
    </source>
</evidence>
<evidence type="ECO:0000256" key="3">
    <source>
        <dbReference type="ARBA" id="ARBA00022679"/>
    </source>
</evidence>
<keyword evidence="3 9" id="KW-0808">Transferase</keyword>
<evidence type="ECO:0000259" key="8">
    <source>
        <dbReference type="Pfam" id="PF02397"/>
    </source>
</evidence>
<reference evidence="9 10" key="1">
    <citation type="submission" date="2018-08" db="EMBL/GenBank/DDBJ databases">
        <title>Sequencing the genomes of 1000 actinobacteria strains.</title>
        <authorList>
            <person name="Klenk H.-P."/>
        </authorList>
    </citation>
    <scope>NUCLEOTIDE SEQUENCE [LARGE SCALE GENOMIC DNA]</scope>
    <source>
        <strain evidence="9 10">DSM 43927</strain>
    </source>
</reference>
<feature type="transmembrane region" description="Helical" evidence="7">
    <location>
        <begin position="34"/>
        <end position="53"/>
    </location>
</feature>
<organism evidence="9 10">
    <name type="scientific">Thermomonospora umbrina</name>
    <dbReference type="NCBI Taxonomy" id="111806"/>
    <lineage>
        <taxon>Bacteria</taxon>
        <taxon>Bacillati</taxon>
        <taxon>Actinomycetota</taxon>
        <taxon>Actinomycetes</taxon>
        <taxon>Streptosporangiales</taxon>
        <taxon>Thermomonosporaceae</taxon>
        <taxon>Thermomonospora</taxon>
    </lineage>
</organism>
<comment type="caution">
    <text evidence="9">The sequence shown here is derived from an EMBL/GenBank/DDBJ whole genome shotgun (WGS) entry which is preliminary data.</text>
</comment>
<dbReference type="Pfam" id="PF02397">
    <property type="entry name" value="Bac_transf"/>
    <property type="match status" value="1"/>
</dbReference>
<keyword evidence="6 7" id="KW-0472">Membrane</keyword>
<dbReference type="Pfam" id="PF13727">
    <property type="entry name" value="CoA_binding_3"/>
    <property type="match status" value="1"/>
</dbReference>
<keyword evidence="5 7" id="KW-1133">Transmembrane helix</keyword>
<dbReference type="EMBL" id="QTTT01000001">
    <property type="protein sequence ID" value="REE97155.1"/>
    <property type="molecule type" value="Genomic_DNA"/>
</dbReference>
<evidence type="ECO:0000313" key="9">
    <source>
        <dbReference type="EMBL" id="REE97155.1"/>
    </source>
</evidence>
<protein>
    <submittedName>
        <fullName evidence="9">Undecaprenyl-phosphate galactose phosphotransferase WbaP/exopolysaccharide biosynthesis polyprenyl glycosylphosphotransferase</fullName>
    </submittedName>
</protein>
<feature type="domain" description="Bacterial sugar transferase" evidence="8">
    <location>
        <begin position="294"/>
        <end position="481"/>
    </location>
</feature>
<feature type="transmembrane region" description="Helical" evidence="7">
    <location>
        <begin position="65"/>
        <end position="84"/>
    </location>
</feature>
<feature type="transmembrane region" description="Helical" evidence="7">
    <location>
        <begin position="96"/>
        <end position="116"/>
    </location>
</feature>
<gene>
    <name evidence="9" type="ORF">DFJ69_2612</name>
</gene>
<dbReference type="OrthoDB" id="9808602at2"/>
<dbReference type="Gene3D" id="3.40.50.720">
    <property type="entry name" value="NAD(P)-binding Rossmann-like Domain"/>
    <property type="match status" value="1"/>
</dbReference>
<dbReference type="Proteomes" id="UP000256661">
    <property type="component" value="Unassembled WGS sequence"/>
</dbReference>
<dbReference type="GO" id="GO:0016020">
    <property type="term" value="C:membrane"/>
    <property type="evidence" value="ECO:0007669"/>
    <property type="project" value="UniProtKB-SubCell"/>
</dbReference>
<feature type="transmembrane region" description="Helical" evidence="7">
    <location>
        <begin position="300"/>
        <end position="320"/>
    </location>
</feature>
<comment type="similarity">
    <text evidence="2">Belongs to the bacterial sugar transferase family.</text>
</comment>
<comment type="subcellular location">
    <subcellularLocation>
        <location evidence="1">Membrane</location>
        <topology evidence="1">Multi-pass membrane protein</topology>
    </subcellularLocation>
</comment>
<dbReference type="InterPro" id="IPR017475">
    <property type="entry name" value="EPS_sugar_tfrase"/>
</dbReference>
<evidence type="ECO:0000256" key="5">
    <source>
        <dbReference type="ARBA" id="ARBA00022989"/>
    </source>
</evidence>
<proteinExistence type="inferred from homology"/>
<evidence type="ECO:0000256" key="6">
    <source>
        <dbReference type="ARBA" id="ARBA00023136"/>
    </source>
</evidence>
<dbReference type="PANTHER" id="PTHR30576:SF10">
    <property type="entry name" value="SLL5057 PROTEIN"/>
    <property type="match status" value="1"/>
</dbReference>
<keyword evidence="10" id="KW-1185">Reference proteome</keyword>
<dbReference type="PANTHER" id="PTHR30576">
    <property type="entry name" value="COLANIC BIOSYNTHESIS UDP-GLUCOSE LIPID CARRIER TRANSFERASE"/>
    <property type="match status" value="1"/>
</dbReference>
<dbReference type="GO" id="GO:0016780">
    <property type="term" value="F:phosphotransferase activity, for other substituted phosphate groups"/>
    <property type="evidence" value="ECO:0007669"/>
    <property type="project" value="TreeGrafter"/>
</dbReference>
<sequence>MTSAETFRAVRQAARHHRLHRPITWTDRYVRQAVAADFCCALAANFLGLLARFGTGGVPAGPTTALAFGIPVGWLAWLALSGGYDTRFFGTGPDEYRRIFNAGVSLIAAVAIISYATKAEIARGYVALTLPLLAVLNLIVRHRLRRRLHRRWALGRSMRRVVVAGHGDAAAGLIRELRRAGHHGLEVVAATLPDGHGHRLRHEDVPAYEGLDRIAEIVRMTQADSVAVLSCPELDGVALRRLAWDLERTQTDLFVAPAVVDIAGPRTTIRPIAGLPLLHLGHPELFSGLRPTAKAIFDRVVAALALVLLTPIMLPLAALIRSTSSGPALFVQERIGRDGVPFRMFKFRTMVTGAEHLHDELADLEDADGVLFKLKNDPRVTRIGGRLRRWSLDELPQLINVVRGDMSLVGPRPPLRREVERYEADVFRRLVVKPGLTGLWQVSGRSDLSWEESVRLDLHYAENWSLVLDMQILWRTANAVLRRSGAY</sequence>
<accession>A0A3D9SVY4</accession>
<name>A0A3D9SVY4_9ACTN</name>
<dbReference type="NCBIfam" id="TIGR03025">
    <property type="entry name" value="EPS_sugtrans"/>
    <property type="match status" value="1"/>
</dbReference>
<evidence type="ECO:0000256" key="7">
    <source>
        <dbReference type="SAM" id="Phobius"/>
    </source>
</evidence>
<dbReference type="AlphaFoldDB" id="A0A3D9SVY4"/>
<dbReference type="InterPro" id="IPR003362">
    <property type="entry name" value="Bact_transf"/>
</dbReference>